<dbReference type="GO" id="GO:0051607">
    <property type="term" value="P:defense response to virus"/>
    <property type="evidence" value="ECO:0007669"/>
    <property type="project" value="UniProtKB-KW"/>
</dbReference>
<dbReference type="InterPro" id="IPR045747">
    <property type="entry name" value="CRISPR-assoc_prot_Cas6_N_sf"/>
</dbReference>
<dbReference type="PANTHER" id="PTHR36984:SF3">
    <property type="entry name" value="CRISPR-ASSOCIATED ENDORIBONUCLEASE CAS6"/>
    <property type="match status" value="1"/>
</dbReference>
<protein>
    <submittedName>
        <fullName evidence="3">CRISPR associated protein Cas6</fullName>
    </submittedName>
</protein>
<keyword evidence="1" id="KW-0051">Antiviral defense</keyword>
<dbReference type="InterPro" id="IPR049435">
    <property type="entry name" value="Cas_Cas6_C"/>
</dbReference>
<dbReference type="AlphaFoldDB" id="A0A6N3B3L5"/>
<dbReference type="Gene3D" id="3.30.70.1900">
    <property type="match status" value="1"/>
</dbReference>
<dbReference type="Pfam" id="PF01881">
    <property type="entry name" value="Cas_Cas6_C"/>
    <property type="match status" value="1"/>
</dbReference>
<dbReference type="InterPro" id="IPR010156">
    <property type="entry name" value="CRISPR-assoc_prot_Cas6"/>
</dbReference>
<evidence type="ECO:0000256" key="1">
    <source>
        <dbReference type="ARBA" id="ARBA00023118"/>
    </source>
</evidence>
<dbReference type="CDD" id="cd21140">
    <property type="entry name" value="Cas6_I-like"/>
    <property type="match status" value="1"/>
</dbReference>
<dbReference type="RefSeq" id="WP_156559992.1">
    <property type="nucleotide sequence ID" value="NZ_CACRTV010000033.1"/>
</dbReference>
<organism evidence="3">
    <name type="scientific">Clostridium paraputrificum</name>
    <dbReference type="NCBI Taxonomy" id="29363"/>
    <lineage>
        <taxon>Bacteria</taxon>
        <taxon>Bacillati</taxon>
        <taxon>Bacillota</taxon>
        <taxon>Clostridia</taxon>
        <taxon>Eubacteriales</taxon>
        <taxon>Clostridiaceae</taxon>
        <taxon>Clostridium</taxon>
    </lineage>
</organism>
<dbReference type="Gene3D" id="3.30.70.1890">
    <property type="match status" value="1"/>
</dbReference>
<sequence>MRFKVNLQAVDERIPLGNRFMICSLIKNAIQNGDKDLFNEIYLYEDKKNKRIKDFTFSIYLNDFEVTENYVEVKGDLSVTISTPNYNLGIAIYNGLLKIKTFEYKDYKLEVKHVALLKEGKVNSDLIRCKTLSPIFIRDRDGKGIDINDDKYEDALNYICNIYLQTYRGIGLKERLKFTPINMKKVVVKEEISGFKASTGKKFIFIDSYKGLFNLEGDVDDLQILLEAGVGYRRSEGFGLIDLM</sequence>
<name>A0A6N3B3L5_9CLOT</name>
<evidence type="ECO:0000313" key="3">
    <source>
        <dbReference type="EMBL" id="VYT96630.1"/>
    </source>
</evidence>
<feature type="domain" description="CRISPR associated protein Cas6 C-terminal" evidence="2">
    <location>
        <begin position="123"/>
        <end position="242"/>
    </location>
</feature>
<dbReference type="GO" id="GO:0016788">
    <property type="term" value="F:hydrolase activity, acting on ester bonds"/>
    <property type="evidence" value="ECO:0007669"/>
    <property type="project" value="InterPro"/>
</dbReference>
<evidence type="ECO:0000259" key="2">
    <source>
        <dbReference type="Pfam" id="PF01881"/>
    </source>
</evidence>
<dbReference type="PANTHER" id="PTHR36984">
    <property type="entry name" value="CRISPR-ASSOCIATED ENDORIBONUCLEASE CAS6 1"/>
    <property type="match status" value="1"/>
</dbReference>
<dbReference type="EMBL" id="CACRTV010000033">
    <property type="protein sequence ID" value="VYT96630.1"/>
    <property type="molecule type" value="Genomic_DNA"/>
</dbReference>
<reference evidence="3" key="1">
    <citation type="submission" date="2019-11" db="EMBL/GenBank/DDBJ databases">
        <authorList>
            <person name="Feng L."/>
        </authorList>
    </citation>
    <scope>NUCLEOTIDE SEQUENCE</scope>
    <source>
        <strain evidence="3">CParaputrificumLFYP93</strain>
    </source>
</reference>
<proteinExistence type="predicted"/>
<gene>
    <name evidence="3" type="ORF">CPLFYP93_01039</name>
</gene>
<dbReference type="NCBIfam" id="TIGR01877">
    <property type="entry name" value="cas_cas6"/>
    <property type="match status" value="1"/>
</dbReference>
<accession>A0A6N3B3L5</accession>